<dbReference type="PROSITE" id="PS51257">
    <property type="entry name" value="PROKAR_LIPOPROTEIN"/>
    <property type="match status" value="1"/>
</dbReference>
<dbReference type="Pfam" id="PF02643">
    <property type="entry name" value="DUF192"/>
    <property type="match status" value="1"/>
</dbReference>
<gene>
    <name evidence="2" type="ORF">GCM10010960_19790</name>
</gene>
<sequence>MRHRFLLALASYLLSIASGCAQLNESPWAEVKGKRYAVELADTPESREHGLMFRRELAPDAGMLFIHDDVEPLAYWMKNTYIPLDILYFDQDRRLVSAQLGVLPCGQQPQCPIYPSAGPAKYVLELNAGQASDLGLKRGDELRFGGFDGEDRP</sequence>
<organism evidence="2 3">
    <name type="scientific">Arenimonas maotaiensis</name>
    <dbReference type="NCBI Taxonomy" id="1446479"/>
    <lineage>
        <taxon>Bacteria</taxon>
        <taxon>Pseudomonadati</taxon>
        <taxon>Pseudomonadota</taxon>
        <taxon>Gammaproteobacteria</taxon>
        <taxon>Lysobacterales</taxon>
        <taxon>Lysobacteraceae</taxon>
        <taxon>Arenimonas</taxon>
    </lineage>
</organism>
<reference evidence="2" key="1">
    <citation type="journal article" date="2014" name="Int. J. Syst. Evol. Microbiol.">
        <title>Complete genome sequence of Corynebacterium casei LMG S-19264T (=DSM 44701T), isolated from a smear-ripened cheese.</title>
        <authorList>
            <consortium name="US DOE Joint Genome Institute (JGI-PGF)"/>
            <person name="Walter F."/>
            <person name="Albersmeier A."/>
            <person name="Kalinowski J."/>
            <person name="Ruckert C."/>
        </authorList>
    </citation>
    <scope>NUCLEOTIDE SEQUENCE</scope>
    <source>
        <strain evidence="2">CGMCC 1.12726</strain>
    </source>
</reference>
<feature type="signal peptide" evidence="1">
    <location>
        <begin position="1"/>
        <end position="21"/>
    </location>
</feature>
<proteinExistence type="predicted"/>
<protein>
    <recommendedName>
        <fullName evidence="4">DUF192 domain-containing protein</fullName>
    </recommendedName>
</protein>
<evidence type="ECO:0000313" key="2">
    <source>
        <dbReference type="EMBL" id="GGF98198.1"/>
    </source>
</evidence>
<feature type="chain" id="PRO_5037391162" description="DUF192 domain-containing protein" evidence="1">
    <location>
        <begin position="22"/>
        <end position="153"/>
    </location>
</feature>
<evidence type="ECO:0000313" key="3">
    <source>
        <dbReference type="Proteomes" id="UP000632858"/>
    </source>
</evidence>
<dbReference type="InterPro" id="IPR003795">
    <property type="entry name" value="DUF192"/>
</dbReference>
<reference evidence="2" key="2">
    <citation type="submission" date="2020-09" db="EMBL/GenBank/DDBJ databases">
        <authorList>
            <person name="Sun Q."/>
            <person name="Zhou Y."/>
        </authorList>
    </citation>
    <scope>NUCLEOTIDE SEQUENCE</scope>
    <source>
        <strain evidence="2">CGMCC 1.12726</strain>
    </source>
</reference>
<accession>A0A917FRP0</accession>
<comment type="caution">
    <text evidence="2">The sequence shown here is derived from an EMBL/GenBank/DDBJ whole genome shotgun (WGS) entry which is preliminary data.</text>
</comment>
<dbReference type="Gene3D" id="2.60.120.1140">
    <property type="entry name" value="Protein of unknown function DUF192"/>
    <property type="match status" value="1"/>
</dbReference>
<name>A0A917FRP0_9GAMM</name>
<evidence type="ECO:0008006" key="4">
    <source>
        <dbReference type="Google" id="ProtNLM"/>
    </source>
</evidence>
<evidence type="ECO:0000256" key="1">
    <source>
        <dbReference type="SAM" id="SignalP"/>
    </source>
</evidence>
<dbReference type="RefSeq" id="WP_188450247.1">
    <property type="nucleotide sequence ID" value="NZ_BMFO01000005.1"/>
</dbReference>
<dbReference type="PANTHER" id="PTHR37953">
    <property type="entry name" value="UPF0127 PROTEIN MJ1496"/>
    <property type="match status" value="1"/>
</dbReference>
<dbReference type="Proteomes" id="UP000632858">
    <property type="component" value="Unassembled WGS sequence"/>
</dbReference>
<dbReference type="EMBL" id="BMFO01000005">
    <property type="protein sequence ID" value="GGF98198.1"/>
    <property type="molecule type" value="Genomic_DNA"/>
</dbReference>
<dbReference type="AlphaFoldDB" id="A0A917FRP0"/>
<keyword evidence="3" id="KW-1185">Reference proteome</keyword>
<dbReference type="InterPro" id="IPR038695">
    <property type="entry name" value="Saro_0823-like_sf"/>
</dbReference>
<keyword evidence="1" id="KW-0732">Signal</keyword>
<dbReference type="PANTHER" id="PTHR37953:SF1">
    <property type="entry name" value="UPF0127 PROTEIN MJ1496"/>
    <property type="match status" value="1"/>
</dbReference>